<accession>A0ABQ6ZDX8</accession>
<name>A0ABQ6ZDX8_9GAMM</name>
<evidence type="ECO:0000313" key="1">
    <source>
        <dbReference type="EMBL" id="KAF1723521.1"/>
    </source>
</evidence>
<dbReference type="InterPro" id="IPR025534">
    <property type="entry name" value="DUF4420"/>
</dbReference>
<keyword evidence="2" id="KW-1185">Reference proteome</keyword>
<gene>
    <name evidence="1" type="ORF">CSC78_15820</name>
</gene>
<protein>
    <recommendedName>
        <fullName evidence="3">PD-(D/E)XK family member</fullName>
    </recommendedName>
</protein>
<proteinExistence type="predicted"/>
<sequence>MSPGSLSMALQNEQDQLTAAWRALGAESGQGWRVIELVRKLNCTVHAGRRAPGNEESLLIGIEGSPVGRDVQLPRGQGFSLTRTETIDAATGRTWFALARNIGGQLGLFTLMAADLVALLAQAGDEDPSRIYSALMARIRAWQEFMKRDRTGVLSAEEEVGLFGELLVFKDILKSGMNASDVIDSWEGPADGLHDFLIGTGAVEVKSTVSPVGFVAEIANLDQLDDSLRRPLYVGAVRLSQTSSGQTLPELCDELAQVVQEAAGATTALGSKLLSAGYIEAMRERYTRRFVQVHLGYRLIRDDSPRLTRSNVPAAVQRVKYAMDLDAIPEVATRCEEIIESLGVNVAWN</sequence>
<evidence type="ECO:0000313" key="2">
    <source>
        <dbReference type="Proteomes" id="UP000781710"/>
    </source>
</evidence>
<dbReference type="Pfam" id="PF14390">
    <property type="entry name" value="DUF4420"/>
    <property type="match status" value="1"/>
</dbReference>
<organism evidence="1 2">
    <name type="scientific">Pseudoxanthomonas japonensis</name>
    <dbReference type="NCBI Taxonomy" id="69284"/>
    <lineage>
        <taxon>Bacteria</taxon>
        <taxon>Pseudomonadati</taxon>
        <taxon>Pseudomonadota</taxon>
        <taxon>Gammaproteobacteria</taxon>
        <taxon>Lysobacterales</taxon>
        <taxon>Lysobacteraceae</taxon>
        <taxon>Pseudoxanthomonas</taxon>
    </lineage>
</organism>
<dbReference type="Proteomes" id="UP000781710">
    <property type="component" value="Unassembled WGS sequence"/>
</dbReference>
<dbReference type="EMBL" id="PDWW01000027">
    <property type="protein sequence ID" value="KAF1723521.1"/>
    <property type="molecule type" value="Genomic_DNA"/>
</dbReference>
<evidence type="ECO:0008006" key="3">
    <source>
        <dbReference type="Google" id="ProtNLM"/>
    </source>
</evidence>
<reference evidence="1 2" key="1">
    <citation type="submission" date="2017-10" db="EMBL/GenBank/DDBJ databases">
        <title>Whole genome sequencing of members of genus Pseudoxanthomonas.</title>
        <authorList>
            <person name="Kumar S."/>
            <person name="Bansal K."/>
            <person name="Kaur A."/>
            <person name="Patil P."/>
            <person name="Sharma S."/>
            <person name="Patil P.B."/>
        </authorList>
    </citation>
    <scope>NUCLEOTIDE SEQUENCE [LARGE SCALE GENOMIC DNA]</scope>
    <source>
        <strain evidence="1 2">DSM 17109</strain>
    </source>
</reference>
<comment type="caution">
    <text evidence="1">The sequence shown here is derived from an EMBL/GenBank/DDBJ whole genome shotgun (WGS) entry which is preliminary data.</text>
</comment>